<dbReference type="InterPro" id="IPR013216">
    <property type="entry name" value="Methyltransf_11"/>
</dbReference>
<dbReference type="Gene3D" id="3.40.50.150">
    <property type="entry name" value="Vaccinia Virus protein VP39"/>
    <property type="match status" value="1"/>
</dbReference>
<dbReference type="Pfam" id="PF08241">
    <property type="entry name" value="Methyltransf_11"/>
    <property type="match status" value="1"/>
</dbReference>
<dbReference type="Proteomes" id="UP000198809">
    <property type="component" value="Unassembled WGS sequence"/>
</dbReference>
<gene>
    <name evidence="2" type="ORF">KP014_00540</name>
    <name evidence="3" type="ORF">SAMN04487895_10229</name>
</gene>
<keyword evidence="5" id="KW-1185">Reference proteome</keyword>
<keyword evidence="3" id="KW-0489">Methyltransferase</keyword>
<name>A0A1H8I0U1_9BACL</name>
<feature type="domain" description="Methyltransferase type 11" evidence="1">
    <location>
        <begin position="62"/>
        <end position="110"/>
    </location>
</feature>
<evidence type="ECO:0000259" key="1">
    <source>
        <dbReference type="Pfam" id="PF08241"/>
    </source>
</evidence>
<protein>
    <submittedName>
        <fullName evidence="2">Class I SAM-dependent methyltransferase</fullName>
    </submittedName>
    <submittedName>
        <fullName evidence="3">Methyltransferase domain-containing protein</fullName>
    </submittedName>
</protein>
<dbReference type="GO" id="GO:0032259">
    <property type="term" value="P:methylation"/>
    <property type="evidence" value="ECO:0007669"/>
    <property type="project" value="UniProtKB-KW"/>
</dbReference>
<dbReference type="Proteomes" id="UP000683429">
    <property type="component" value="Chromosome"/>
</dbReference>
<sequence>MIDVLFDQYQRYQNVTDIINSMRMPGQVFNILEVGANEHQNLEKFLPIDQITYLDIQLPEYLQNNPKYILGDATSMDFSDDHYNIVVALDVFEHIFEKDREKFLNELNRVSSDFFVITAPFHSPEVVEAERRVNAVYKSIFGKDFIWLEEHMMNGLPVLRKVSEHLKAQNIQFEMINHGDVRIWERLMAIHFIAAQDSRLGIYRNEIDRFYNQHLFANDFVEKSYRKICVGSKSRNLSALPLRKINLSKRDEDLLKLDGMEKIFYSLADLPLKININDASADFIQIFKDEGAGYTEDKSIKFNLKSNRQHIHADLKSQNLKSIRIDPSNFKGSFEIKNIIITINAQNNLPKAAYTISGNFNLNFNNTFIFHEDDPYIILSILMEEAIEEVSFDIVKLPQDEAFISIVDYYTEHMRIIGEKTRLMGISHAKSIEELEQQISVLSAKINELMITNQSLITELENHKFSNDTSRKTINEINQKNAQLSQTNGELHQTILELRRVNNSNAAELKSIYESRGWIYLTKLKRVIGK</sequence>
<evidence type="ECO:0000313" key="2">
    <source>
        <dbReference type="EMBL" id="QWU15812.1"/>
    </source>
</evidence>
<dbReference type="EMBL" id="FODH01000002">
    <property type="protein sequence ID" value="SEN61851.1"/>
    <property type="molecule type" value="Genomic_DNA"/>
</dbReference>
<proteinExistence type="predicted"/>
<dbReference type="STRING" id="1333845.SAMN04487895_10229"/>
<dbReference type="SUPFAM" id="SSF53335">
    <property type="entry name" value="S-adenosyl-L-methionine-dependent methyltransferases"/>
    <property type="match status" value="1"/>
</dbReference>
<dbReference type="InterPro" id="IPR029063">
    <property type="entry name" value="SAM-dependent_MTases_sf"/>
</dbReference>
<accession>A0A1H8I0U1</accession>
<keyword evidence="3" id="KW-0808">Transferase</keyword>
<evidence type="ECO:0000313" key="5">
    <source>
        <dbReference type="Proteomes" id="UP000683429"/>
    </source>
</evidence>
<reference evidence="2 5" key="2">
    <citation type="submission" date="2021-06" db="EMBL/GenBank/DDBJ databases">
        <title>Whole genome sequence of Paenibacillus sophorae DSM23020 for comparative genomics.</title>
        <authorList>
            <person name="Kim M.-J."/>
            <person name="Lee G."/>
            <person name="Shin J.-H."/>
        </authorList>
    </citation>
    <scope>NUCLEOTIDE SEQUENCE [LARGE SCALE GENOMIC DNA]</scope>
    <source>
        <strain evidence="2 5">DSM 23020</strain>
    </source>
</reference>
<dbReference type="EMBL" id="CP076607">
    <property type="protein sequence ID" value="QWU15812.1"/>
    <property type="molecule type" value="Genomic_DNA"/>
</dbReference>
<dbReference type="OrthoDB" id="2502165at2"/>
<organism evidence="3 4">
    <name type="scientific">Paenibacillus sophorae</name>
    <dbReference type="NCBI Taxonomy" id="1333845"/>
    <lineage>
        <taxon>Bacteria</taxon>
        <taxon>Bacillati</taxon>
        <taxon>Bacillota</taxon>
        <taxon>Bacilli</taxon>
        <taxon>Bacillales</taxon>
        <taxon>Paenibacillaceae</taxon>
        <taxon>Paenibacillus</taxon>
    </lineage>
</organism>
<reference evidence="3 4" key="1">
    <citation type="submission" date="2016-10" db="EMBL/GenBank/DDBJ databases">
        <authorList>
            <person name="de Groot N.N."/>
        </authorList>
    </citation>
    <scope>NUCLEOTIDE SEQUENCE [LARGE SCALE GENOMIC DNA]</scope>
    <source>
        <strain evidence="3 4">CGMCC 1.10238</strain>
    </source>
</reference>
<dbReference type="GO" id="GO:0008757">
    <property type="term" value="F:S-adenosylmethionine-dependent methyltransferase activity"/>
    <property type="evidence" value="ECO:0007669"/>
    <property type="project" value="InterPro"/>
</dbReference>
<dbReference type="RefSeq" id="WP_036604525.1">
    <property type="nucleotide sequence ID" value="NZ_CP076607.1"/>
</dbReference>
<evidence type="ECO:0000313" key="4">
    <source>
        <dbReference type="Proteomes" id="UP000198809"/>
    </source>
</evidence>
<evidence type="ECO:0000313" key="3">
    <source>
        <dbReference type="EMBL" id="SEN61851.1"/>
    </source>
</evidence>
<dbReference type="AlphaFoldDB" id="A0A1H8I0U1"/>